<comment type="similarity">
    <text evidence="2">Belongs to the ABC transporter superfamily.</text>
</comment>
<dbReference type="PANTHER" id="PTHR43297:SF2">
    <property type="entry name" value="DIPEPTIDE TRANSPORT ATP-BINDING PROTEIN DPPD"/>
    <property type="match status" value="1"/>
</dbReference>
<dbReference type="InterPro" id="IPR027417">
    <property type="entry name" value="P-loop_NTPase"/>
</dbReference>
<dbReference type="PROSITE" id="PS50893">
    <property type="entry name" value="ABC_TRANSPORTER_2"/>
    <property type="match status" value="1"/>
</dbReference>
<dbReference type="SMART" id="SM00382">
    <property type="entry name" value="AAA"/>
    <property type="match status" value="1"/>
</dbReference>
<evidence type="ECO:0000256" key="1">
    <source>
        <dbReference type="ARBA" id="ARBA00004202"/>
    </source>
</evidence>
<dbReference type="Pfam" id="PF00005">
    <property type="entry name" value="ABC_tran"/>
    <property type="match status" value="1"/>
</dbReference>
<dbReference type="Gene3D" id="3.40.50.300">
    <property type="entry name" value="P-loop containing nucleotide triphosphate hydrolases"/>
    <property type="match status" value="1"/>
</dbReference>
<dbReference type="GeneID" id="77471266"/>
<dbReference type="InterPro" id="IPR013563">
    <property type="entry name" value="Oligopep_ABC_C"/>
</dbReference>
<evidence type="ECO:0000256" key="3">
    <source>
        <dbReference type="ARBA" id="ARBA00022448"/>
    </source>
</evidence>
<evidence type="ECO:0000313" key="10">
    <source>
        <dbReference type="Proteomes" id="UP000241201"/>
    </source>
</evidence>
<keyword evidence="7" id="KW-0472">Membrane</keyword>
<feature type="domain" description="ABC transporter" evidence="8">
    <location>
        <begin position="8"/>
        <end position="259"/>
    </location>
</feature>
<keyword evidence="10" id="KW-1185">Reference proteome</keyword>
<proteinExistence type="inferred from homology"/>
<evidence type="ECO:0000256" key="2">
    <source>
        <dbReference type="ARBA" id="ARBA00005417"/>
    </source>
</evidence>
<comment type="subcellular location">
    <subcellularLocation>
        <location evidence="1">Cell membrane</location>
        <topology evidence="1">Peripheral membrane protein</topology>
    </subcellularLocation>
</comment>
<dbReference type="PROSITE" id="PS00211">
    <property type="entry name" value="ABC_TRANSPORTER_1"/>
    <property type="match status" value="1"/>
</dbReference>
<dbReference type="GO" id="GO:0005886">
    <property type="term" value="C:plasma membrane"/>
    <property type="evidence" value="ECO:0007669"/>
    <property type="project" value="UniProtKB-SubCell"/>
</dbReference>
<gene>
    <name evidence="9" type="ORF">C7U55_09200</name>
</gene>
<keyword evidence="4" id="KW-1003">Cell membrane</keyword>
<dbReference type="CDD" id="cd03257">
    <property type="entry name" value="ABC_NikE_OppD_transporters"/>
    <property type="match status" value="1"/>
</dbReference>
<evidence type="ECO:0000256" key="6">
    <source>
        <dbReference type="ARBA" id="ARBA00022840"/>
    </source>
</evidence>
<keyword evidence="5" id="KW-0547">Nucleotide-binding</keyword>
<dbReference type="GO" id="GO:0016887">
    <property type="term" value="F:ATP hydrolysis activity"/>
    <property type="evidence" value="ECO:0007669"/>
    <property type="project" value="InterPro"/>
</dbReference>
<organism evidence="9 10">
    <name type="scientific">Faecalibacillus faecis</name>
    <dbReference type="NCBI Taxonomy" id="1982628"/>
    <lineage>
        <taxon>Bacteria</taxon>
        <taxon>Bacillati</taxon>
        <taxon>Bacillota</taxon>
        <taxon>Erysipelotrichia</taxon>
        <taxon>Erysipelotrichales</taxon>
        <taxon>Coprobacillaceae</taxon>
        <taxon>Faecalibacillus</taxon>
    </lineage>
</organism>
<accession>A0A2T3FWN3</accession>
<dbReference type="Pfam" id="PF08352">
    <property type="entry name" value="oligo_HPY"/>
    <property type="match status" value="1"/>
</dbReference>
<dbReference type="GO" id="GO:0005524">
    <property type="term" value="F:ATP binding"/>
    <property type="evidence" value="ECO:0007669"/>
    <property type="project" value="UniProtKB-KW"/>
</dbReference>
<dbReference type="PANTHER" id="PTHR43297">
    <property type="entry name" value="OLIGOPEPTIDE TRANSPORT ATP-BINDING PROTEIN APPD"/>
    <property type="match status" value="1"/>
</dbReference>
<name>A0A2T3FWN3_9FIRM</name>
<evidence type="ECO:0000256" key="7">
    <source>
        <dbReference type="ARBA" id="ARBA00023136"/>
    </source>
</evidence>
<reference evidence="10" key="1">
    <citation type="submission" date="2018-03" db="EMBL/GenBank/DDBJ databases">
        <title>Lachnoclostridium SNUG30370 gen.nov., sp.nov., isolated from human faeces.</title>
        <authorList>
            <person name="Seo B."/>
            <person name="Jeon K."/>
            <person name="Ko G."/>
        </authorList>
    </citation>
    <scope>NUCLEOTIDE SEQUENCE [LARGE SCALE GENOMIC DNA]</scope>
    <source>
        <strain evidence="10">SNUG30370</strain>
    </source>
</reference>
<comment type="caution">
    <text evidence="9">The sequence shown here is derived from an EMBL/GenBank/DDBJ whole genome shotgun (WGS) entry which is preliminary data.</text>
</comment>
<evidence type="ECO:0000313" key="9">
    <source>
        <dbReference type="EMBL" id="PST39653.1"/>
    </source>
</evidence>
<keyword evidence="3" id="KW-0813">Transport</keyword>
<dbReference type="InterPro" id="IPR050388">
    <property type="entry name" value="ABC_Ni/Peptide_Import"/>
</dbReference>
<keyword evidence="6 9" id="KW-0067">ATP-binding</keyword>
<protein>
    <submittedName>
        <fullName evidence="9">ABC transporter ATP-binding protein</fullName>
    </submittedName>
</protein>
<dbReference type="InterPro" id="IPR017871">
    <property type="entry name" value="ABC_transporter-like_CS"/>
</dbReference>
<dbReference type="SUPFAM" id="SSF52540">
    <property type="entry name" value="P-loop containing nucleoside triphosphate hydrolases"/>
    <property type="match status" value="1"/>
</dbReference>
<dbReference type="RefSeq" id="WP_032089614.1">
    <property type="nucleotide sequence ID" value="NZ_DAWBWI010000172.1"/>
</dbReference>
<evidence type="ECO:0000256" key="5">
    <source>
        <dbReference type="ARBA" id="ARBA00022741"/>
    </source>
</evidence>
<sequence>MSENKELLEVKDLGITFFTDRGALPAVQEVSFSIKPGETLGVVGESGCGKSMTALSLMQLIPSPPGKITAGEIMYKGEDLLKKSPKEMRDIRGKEISMIFQEPMTSLNPVITVGKQIMEAVLTHEKMSKQEAKERALEMIKLVGIPMPEKVFASCPHQLSGGMRQRIMIAMALSCNPSLLICDEPTTALDVTIQAQILKLINKMKKELNTAVLLITHDMGVISEMADNVIVMYAGKIVEYTNVEDLFKNPLHPYTIGLRRSIPDIDSDDQEELEVIPGSVPMLYELPKGCFFAPRCKHAKEICHQECPAMMEHGENHLVRCWKYHERWNKEDVENGK</sequence>
<dbReference type="InterPro" id="IPR003593">
    <property type="entry name" value="AAA+_ATPase"/>
</dbReference>
<dbReference type="Proteomes" id="UP000241201">
    <property type="component" value="Unassembled WGS sequence"/>
</dbReference>
<evidence type="ECO:0000259" key="8">
    <source>
        <dbReference type="PROSITE" id="PS50893"/>
    </source>
</evidence>
<dbReference type="FunFam" id="3.40.50.300:FF:000016">
    <property type="entry name" value="Oligopeptide ABC transporter ATP-binding component"/>
    <property type="match status" value="1"/>
</dbReference>
<dbReference type="InterPro" id="IPR003439">
    <property type="entry name" value="ABC_transporter-like_ATP-bd"/>
</dbReference>
<evidence type="ECO:0000256" key="4">
    <source>
        <dbReference type="ARBA" id="ARBA00022475"/>
    </source>
</evidence>
<dbReference type="AlphaFoldDB" id="A0A2T3FWN3"/>
<dbReference type="GO" id="GO:0015833">
    <property type="term" value="P:peptide transport"/>
    <property type="evidence" value="ECO:0007669"/>
    <property type="project" value="InterPro"/>
</dbReference>
<dbReference type="NCBIfam" id="TIGR01727">
    <property type="entry name" value="oligo_HPY"/>
    <property type="match status" value="1"/>
</dbReference>
<dbReference type="EMBL" id="PYLP01000012">
    <property type="protein sequence ID" value="PST39653.1"/>
    <property type="molecule type" value="Genomic_DNA"/>
</dbReference>